<evidence type="ECO:0000259" key="4">
    <source>
        <dbReference type="PROSITE" id="PS50995"/>
    </source>
</evidence>
<organism evidence="5 6">
    <name type="scientific">Lederbergia citrea</name>
    <dbReference type="NCBI Taxonomy" id="2833581"/>
    <lineage>
        <taxon>Bacteria</taxon>
        <taxon>Bacillati</taxon>
        <taxon>Bacillota</taxon>
        <taxon>Bacilli</taxon>
        <taxon>Bacillales</taxon>
        <taxon>Bacillaceae</taxon>
        <taxon>Lederbergia</taxon>
    </lineage>
</organism>
<dbReference type="Gene3D" id="1.10.10.10">
    <property type="entry name" value="Winged helix-like DNA-binding domain superfamily/Winged helix DNA-binding domain"/>
    <property type="match status" value="1"/>
</dbReference>
<accession>A0A942Z4J5</accession>
<dbReference type="AlphaFoldDB" id="A0A942Z4J5"/>
<feature type="domain" description="HTH marR-type" evidence="4">
    <location>
        <begin position="1"/>
        <end position="136"/>
    </location>
</feature>
<evidence type="ECO:0000313" key="6">
    <source>
        <dbReference type="Proteomes" id="UP000676456"/>
    </source>
</evidence>
<dbReference type="PROSITE" id="PS50995">
    <property type="entry name" value="HTH_MARR_2"/>
    <property type="match status" value="1"/>
</dbReference>
<evidence type="ECO:0000256" key="3">
    <source>
        <dbReference type="ARBA" id="ARBA00023163"/>
    </source>
</evidence>
<keyword evidence="6" id="KW-1185">Reference proteome</keyword>
<keyword evidence="2" id="KW-0238">DNA-binding</keyword>
<name>A0A942Z4J5_9BACI</name>
<gene>
    <name evidence="5" type="ORF">KHA91_13215</name>
</gene>
<dbReference type="InterPro" id="IPR036388">
    <property type="entry name" value="WH-like_DNA-bd_sf"/>
</dbReference>
<dbReference type="PANTHER" id="PTHR42756:SF1">
    <property type="entry name" value="TRANSCRIPTIONAL REPRESSOR OF EMRAB OPERON"/>
    <property type="match status" value="1"/>
</dbReference>
<dbReference type="PANTHER" id="PTHR42756">
    <property type="entry name" value="TRANSCRIPTIONAL REGULATOR, MARR"/>
    <property type="match status" value="1"/>
</dbReference>
<dbReference type="Proteomes" id="UP000676456">
    <property type="component" value="Unassembled WGS sequence"/>
</dbReference>
<reference evidence="5 6" key="1">
    <citation type="submission" date="2021-05" db="EMBL/GenBank/DDBJ databases">
        <title>Novel Bacillus species.</title>
        <authorList>
            <person name="Liu G."/>
        </authorList>
    </citation>
    <scope>NUCLEOTIDE SEQUENCE [LARGE SCALE GENOMIC DNA]</scope>
    <source>
        <strain evidence="5 6">FJAT-49682</strain>
    </source>
</reference>
<dbReference type="InterPro" id="IPR000835">
    <property type="entry name" value="HTH_MarR-typ"/>
</dbReference>
<dbReference type="PRINTS" id="PR00598">
    <property type="entry name" value="HTHMARR"/>
</dbReference>
<dbReference type="SMART" id="SM00347">
    <property type="entry name" value="HTH_MARR"/>
    <property type="match status" value="1"/>
</dbReference>
<dbReference type="InterPro" id="IPR036390">
    <property type="entry name" value="WH_DNA-bd_sf"/>
</dbReference>
<proteinExistence type="predicted"/>
<dbReference type="GO" id="GO:0003700">
    <property type="term" value="F:DNA-binding transcription factor activity"/>
    <property type="evidence" value="ECO:0007669"/>
    <property type="project" value="InterPro"/>
</dbReference>
<dbReference type="Pfam" id="PF01047">
    <property type="entry name" value="MarR"/>
    <property type="match status" value="1"/>
</dbReference>
<evidence type="ECO:0000256" key="1">
    <source>
        <dbReference type="ARBA" id="ARBA00023015"/>
    </source>
</evidence>
<dbReference type="RefSeq" id="WP_213098696.1">
    <property type="nucleotide sequence ID" value="NZ_JAGYPN010000002.1"/>
</dbReference>
<dbReference type="SUPFAM" id="SSF46785">
    <property type="entry name" value="Winged helix' DNA-binding domain"/>
    <property type="match status" value="1"/>
</dbReference>
<sequence>MDDHVNRFQIAMQLLKRNIESGVQNTFESPVTKPQTFMLYALNKFGQCKVSQLAEMMEVKPSAITVMIDRLEGGGYVKRTHGTVDRRSVLVEMTPLGKDVLKKAIRQRNEILKTYLSRLEQEEVRVITELLEKMVDSDK</sequence>
<protein>
    <submittedName>
        <fullName evidence="5">MarR family transcriptional regulator</fullName>
    </submittedName>
</protein>
<dbReference type="GO" id="GO:0003677">
    <property type="term" value="F:DNA binding"/>
    <property type="evidence" value="ECO:0007669"/>
    <property type="project" value="UniProtKB-KW"/>
</dbReference>
<keyword evidence="3" id="KW-0804">Transcription</keyword>
<dbReference type="EMBL" id="JAGYPN010000002">
    <property type="protein sequence ID" value="MBS4223709.1"/>
    <property type="molecule type" value="Genomic_DNA"/>
</dbReference>
<keyword evidence="1" id="KW-0805">Transcription regulation</keyword>
<evidence type="ECO:0000313" key="5">
    <source>
        <dbReference type="EMBL" id="MBS4223709.1"/>
    </source>
</evidence>
<comment type="caution">
    <text evidence="5">The sequence shown here is derived from an EMBL/GenBank/DDBJ whole genome shotgun (WGS) entry which is preliminary data.</text>
</comment>
<evidence type="ECO:0000256" key="2">
    <source>
        <dbReference type="ARBA" id="ARBA00023125"/>
    </source>
</evidence>